<comment type="caution">
    <text evidence="9">The sequence shown here is derived from an EMBL/GenBank/DDBJ whole genome shotgun (WGS) entry which is preliminary data.</text>
</comment>
<dbReference type="Pfam" id="PF00034">
    <property type="entry name" value="Cytochrom_C"/>
    <property type="match status" value="2"/>
</dbReference>
<dbReference type="RefSeq" id="WP_321536228.1">
    <property type="nucleotide sequence ID" value="NZ_JARGDL010000014.1"/>
</dbReference>
<feature type="signal peptide" evidence="7">
    <location>
        <begin position="1"/>
        <end position="20"/>
    </location>
</feature>
<gene>
    <name evidence="9" type="ORF">P0M35_09860</name>
</gene>
<evidence type="ECO:0000256" key="2">
    <source>
        <dbReference type="ARBA" id="ARBA00022617"/>
    </source>
</evidence>
<evidence type="ECO:0000256" key="5">
    <source>
        <dbReference type="ARBA" id="ARBA00023004"/>
    </source>
</evidence>
<keyword evidence="5 6" id="KW-0408">Iron</keyword>
<feature type="chain" id="PRO_5041981717" evidence="7">
    <location>
        <begin position="21"/>
        <end position="288"/>
    </location>
</feature>
<dbReference type="PROSITE" id="PS51257">
    <property type="entry name" value="PROKAR_LIPOPROTEIN"/>
    <property type="match status" value="1"/>
</dbReference>
<dbReference type="EMBL" id="JARGDL010000014">
    <property type="protein sequence ID" value="MDF1612457.1"/>
    <property type="molecule type" value="Genomic_DNA"/>
</dbReference>
<keyword evidence="2 6" id="KW-0349">Heme</keyword>
<dbReference type="AlphaFoldDB" id="A0AAE3P292"/>
<protein>
    <submittedName>
        <fullName evidence="9">C-type cytochrome</fullName>
    </submittedName>
</protein>
<evidence type="ECO:0000256" key="3">
    <source>
        <dbReference type="ARBA" id="ARBA00022723"/>
    </source>
</evidence>
<keyword evidence="3 6" id="KW-0479">Metal-binding</keyword>
<dbReference type="GO" id="GO:0020037">
    <property type="term" value="F:heme binding"/>
    <property type="evidence" value="ECO:0007669"/>
    <property type="project" value="InterPro"/>
</dbReference>
<dbReference type="GO" id="GO:0009055">
    <property type="term" value="F:electron transfer activity"/>
    <property type="evidence" value="ECO:0007669"/>
    <property type="project" value="InterPro"/>
</dbReference>
<keyword evidence="10" id="KW-1185">Reference proteome</keyword>
<keyword evidence="4" id="KW-0249">Electron transport</keyword>
<dbReference type="Gene3D" id="1.10.760.10">
    <property type="entry name" value="Cytochrome c-like domain"/>
    <property type="match status" value="2"/>
</dbReference>
<keyword evidence="7" id="KW-0732">Signal</keyword>
<name>A0AAE3P292_9BACT</name>
<organism evidence="9 10">
    <name type="scientific">Stygiobacter electus</name>
    <dbReference type="NCBI Taxonomy" id="3032292"/>
    <lineage>
        <taxon>Bacteria</taxon>
        <taxon>Pseudomonadati</taxon>
        <taxon>Ignavibacteriota</taxon>
        <taxon>Ignavibacteria</taxon>
        <taxon>Ignavibacteriales</taxon>
        <taxon>Melioribacteraceae</taxon>
        <taxon>Stygiobacter</taxon>
    </lineage>
</organism>
<dbReference type="SUPFAM" id="SSF46626">
    <property type="entry name" value="Cytochrome c"/>
    <property type="match status" value="2"/>
</dbReference>
<evidence type="ECO:0000313" key="9">
    <source>
        <dbReference type="EMBL" id="MDF1612457.1"/>
    </source>
</evidence>
<evidence type="ECO:0000256" key="1">
    <source>
        <dbReference type="ARBA" id="ARBA00022448"/>
    </source>
</evidence>
<feature type="domain" description="Cytochrome c" evidence="8">
    <location>
        <begin position="204"/>
        <end position="288"/>
    </location>
</feature>
<proteinExistence type="predicted"/>
<dbReference type="PANTHER" id="PTHR37823">
    <property type="entry name" value="CYTOCHROME C-553-LIKE"/>
    <property type="match status" value="1"/>
</dbReference>
<sequence length="288" mass="32235">MLKKYLSFVFLLGMFLFISCKDKSTEPTEPTDYTNADGILGGILYDSFWATEANYSKASDQNLVNKLKTYSDFFRCKQCHGWDLLGTNGAYINRGPKTNRPNISSVNLSTIVKTKTPQELFDAIKKTTGRRDINYDLSTYNPSTNASIGDQMPNFSQLLSDKEIWALVKFLKNEVINVSDLYDFQLTGTYPTGKISYSNIGKDGNAANGKTYFTQKCQVCHGPDGKMIPNLDKTPGMTLGKFIRTKPNEAQHKVKFGLLGTPMTSFKTSLQDMKNLYKAATDTLTFPN</sequence>
<dbReference type="InterPro" id="IPR009056">
    <property type="entry name" value="Cyt_c-like_dom"/>
</dbReference>
<dbReference type="Proteomes" id="UP001221302">
    <property type="component" value="Unassembled WGS sequence"/>
</dbReference>
<keyword evidence="1" id="KW-0813">Transport</keyword>
<evidence type="ECO:0000259" key="8">
    <source>
        <dbReference type="PROSITE" id="PS51007"/>
    </source>
</evidence>
<reference evidence="9" key="1">
    <citation type="submission" date="2023-03" db="EMBL/GenBank/DDBJ databases">
        <title>Stygiobacter electus gen. nov., sp. nov., facultatively anaerobic thermotolerant bacterium of the class Ignavibacteria from a well of Yessentuki mineral water deposit.</title>
        <authorList>
            <person name="Podosokorskaya O.A."/>
            <person name="Elcheninov A.G."/>
            <person name="Petrova N.F."/>
            <person name="Zavarzina D.G."/>
            <person name="Kublanov I.V."/>
            <person name="Merkel A.Y."/>
        </authorList>
    </citation>
    <scope>NUCLEOTIDE SEQUENCE</scope>
    <source>
        <strain evidence="9">09-Me</strain>
    </source>
</reference>
<evidence type="ECO:0000256" key="7">
    <source>
        <dbReference type="SAM" id="SignalP"/>
    </source>
</evidence>
<dbReference type="InterPro" id="IPR051811">
    <property type="entry name" value="Cytochrome_c550/c551-like"/>
</dbReference>
<dbReference type="GO" id="GO:0046872">
    <property type="term" value="F:metal ion binding"/>
    <property type="evidence" value="ECO:0007669"/>
    <property type="project" value="UniProtKB-KW"/>
</dbReference>
<evidence type="ECO:0000256" key="6">
    <source>
        <dbReference type="PROSITE-ProRule" id="PRU00433"/>
    </source>
</evidence>
<dbReference type="InterPro" id="IPR036909">
    <property type="entry name" value="Cyt_c-like_dom_sf"/>
</dbReference>
<evidence type="ECO:0000256" key="4">
    <source>
        <dbReference type="ARBA" id="ARBA00022982"/>
    </source>
</evidence>
<feature type="domain" description="Cytochrome c" evidence="8">
    <location>
        <begin position="36"/>
        <end position="175"/>
    </location>
</feature>
<evidence type="ECO:0000313" key="10">
    <source>
        <dbReference type="Proteomes" id="UP001221302"/>
    </source>
</evidence>
<dbReference type="PROSITE" id="PS51007">
    <property type="entry name" value="CYTC"/>
    <property type="match status" value="2"/>
</dbReference>
<accession>A0AAE3P292</accession>